<dbReference type="OrthoDB" id="9810923at2"/>
<comment type="caution">
    <text evidence="5">The sequence shown here is derived from an EMBL/GenBank/DDBJ whole genome shotgun (WGS) entry which is preliminary data.</text>
</comment>
<keyword evidence="3" id="KW-0804">Transcription</keyword>
<protein>
    <submittedName>
        <fullName evidence="5">ArsR family transcriptional regulator</fullName>
    </submittedName>
</protein>
<evidence type="ECO:0000313" key="5">
    <source>
        <dbReference type="EMBL" id="TQL57428.1"/>
    </source>
</evidence>
<keyword evidence="1" id="KW-0805">Transcription regulation</keyword>
<dbReference type="GO" id="GO:0003677">
    <property type="term" value="F:DNA binding"/>
    <property type="evidence" value="ECO:0007669"/>
    <property type="project" value="UniProtKB-KW"/>
</dbReference>
<evidence type="ECO:0000259" key="4">
    <source>
        <dbReference type="PROSITE" id="PS50987"/>
    </source>
</evidence>
<dbReference type="PROSITE" id="PS50987">
    <property type="entry name" value="HTH_ARSR_2"/>
    <property type="match status" value="1"/>
</dbReference>
<dbReference type="Pfam" id="PF01022">
    <property type="entry name" value="HTH_5"/>
    <property type="match status" value="1"/>
</dbReference>
<gene>
    <name evidence="5" type="ORF">FB461_2162</name>
</gene>
<dbReference type="InterPro" id="IPR001845">
    <property type="entry name" value="HTH_ArsR_DNA-bd_dom"/>
</dbReference>
<accession>A0A542ZAQ5</accession>
<feature type="domain" description="HTH arsR-type" evidence="4">
    <location>
        <begin position="11"/>
        <end position="105"/>
    </location>
</feature>
<evidence type="ECO:0000313" key="6">
    <source>
        <dbReference type="Proteomes" id="UP000315389"/>
    </source>
</evidence>
<dbReference type="PRINTS" id="PR00778">
    <property type="entry name" value="HTHARSR"/>
</dbReference>
<dbReference type="Proteomes" id="UP000315389">
    <property type="component" value="Unassembled WGS sequence"/>
</dbReference>
<reference evidence="5 6" key="1">
    <citation type="submission" date="2019-06" db="EMBL/GenBank/DDBJ databases">
        <title>Sequencing the genomes of 1000 actinobacteria strains.</title>
        <authorList>
            <person name="Klenk H.-P."/>
        </authorList>
    </citation>
    <scope>NUCLEOTIDE SEQUENCE [LARGE SCALE GENOMIC DNA]</scope>
    <source>
        <strain evidence="5 6">DSM 4813</strain>
    </source>
</reference>
<keyword evidence="2" id="KW-0238">DNA-binding</keyword>
<dbReference type="InterPro" id="IPR036390">
    <property type="entry name" value="WH_DNA-bd_sf"/>
</dbReference>
<dbReference type="NCBIfam" id="NF033788">
    <property type="entry name" value="HTH_metalloreg"/>
    <property type="match status" value="1"/>
</dbReference>
<dbReference type="PANTHER" id="PTHR43132">
    <property type="entry name" value="ARSENICAL RESISTANCE OPERON REPRESSOR ARSR-RELATED"/>
    <property type="match status" value="1"/>
</dbReference>
<dbReference type="EMBL" id="VFOS01000004">
    <property type="protein sequence ID" value="TQL57428.1"/>
    <property type="molecule type" value="Genomic_DNA"/>
</dbReference>
<dbReference type="InterPro" id="IPR011991">
    <property type="entry name" value="ArsR-like_HTH"/>
</dbReference>
<dbReference type="InterPro" id="IPR051011">
    <property type="entry name" value="Metal_resp_trans_reg"/>
</dbReference>
<dbReference type="SUPFAM" id="SSF46785">
    <property type="entry name" value="Winged helix' DNA-binding domain"/>
    <property type="match status" value="1"/>
</dbReference>
<evidence type="ECO:0000256" key="3">
    <source>
        <dbReference type="ARBA" id="ARBA00023163"/>
    </source>
</evidence>
<dbReference type="AlphaFoldDB" id="A0A542ZAQ5"/>
<keyword evidence="6" id="KW-1185">Reference proteome</keyword>
<dbReference type="SMART" id="SM00418">
    <property type="entry name" value="HTH_ARSR"/>
    <property type="match status" value="1"/>
</dbReference>
<dbReference type="InterPro" id="IPR036388">
    <property type="entry name" value="WH-like_DNA-bd_sf"/>
</dbReference>
<dbReference type="RefSeq" id="WP_142121914.1">
    <property type="nucleotide sequence ID" value="NZ_BAAASV010000002.1"/>
</dbReference>
<dbReference type="CDD" id="cd00090">
    <property type="entry name" value="HTH_ARSR"/>
    <property type="match status" value="1"/>
</dbReference>
<sequence length="123" mass="13728">MYADTKCSLSAESEYVELAVEVFSMLADATRIRIILALRDQELSVNHLADIVDKSAPAVSQHLAKLRLARIVSTRQEGTKVFYRLTNEHARQLVADAIFQAQHTLSNDPAHHRGEHPAPGEVR</sequence>
<evidence type="ECO:0000256" key="2">
    <source>
        <dbReference type="ARBA" id="ARBA00023125"/>
    </source>
</evidence>
<dbReference type="GO" id="GO:0003700">
    <property type="term" value="F:DNA-binding transcription factor activity"/>
    <property type="evidence" value="ECO:0007669"/>
    <property type="project" value="InterPro"/>
</dbReference>
<organism evidence="5 6">
    <name type="scientific">Rarobacter faecitabidus</name>
    <dbReference type="NCBI Taxonomy" id="13243"/>
    <lineage>
        <taxon>Bacteria</taxon>
        <taxon>Bacillati</taxon>
        <taxon>Actinomycetota</taxon>
        <taxon>Actinomycetes</taxon>
        <taxon>Micrococcales</taxon>
        <taxon>Rarobacteraceae</taxon>
        <taxon>Rarobacter</taxon>
    </lineage>
</organism>
<proteinExistence type="predicted"/>
<dbReference type="PANTHER" id="PTHR43132:SF8">
    <property type="entry name" value="HTH-TYPE TRANSCRIPTIONAL REGULATOR KMTR"/>
    <property type="match status" value="1"/>
</dbReference>
<dbReference type="Gene3D" id="1.10.10.10">
    <property type="entry name" value="Winged helix-like DNA-binding domain superfamily/Winged helix DNA-binding domain"/>
    <property type="match status" value="1"/>
</dbReference>
<name>A0A542ZAQ5_RARFA</name>
<evidence type="ECO:0000256" key="1">
    <source>
        <dbReference type="ARBA" id="ARBA00023015"/>
    </source>
</evidence>